<evidence type="ECO:0000313" key="3">
    <source>
        <dbReference type="EMBL" id="KKN71158.1"/>
    </source>
</evidence>
<sequence length="534" mass="61237">MTTKKKTTRRTPKSTQTKSPDTTGVPALDDQVKDSVSGVNKQDFYIREMARCSVDFWYWATNYGFVLDTEEGKGIIAFESWSHLRQLYELSKKHKMLIILKSRQIGVTWLWAFIALWEVLFHTGRTVALFSKKGSDSALMKSNIKFIWTQLPVWMQLPYGKDNDEILEFPANHSKIQCFPATEDAGRGLSGATLIIIDEWAFHEYARKNWGAIYPIAERGRLIGITTADGRNNLFYELWVKAKRRENKLFPVFISWKARPGRTAKWWEEAKANLGMLLGLQEYPLYESDAFLISGDCFFDVAKLHDMPVEEYSEKIGHAQLYIPYNESEHYTAGIDTALGISRGKNDFSVLQIINRVTGEQVALLRSRKPLEKWSQDALTLLQHYGSPPVVIEQQPQGMLVAKVLKDAKYPRIWHKAKDNPTWHTSKPSRDMVLNDLAMDIRIHDLEEGQGITLHDQETINECLGFAYNEDKHKFEASTGHDDTVMALALANHLRKERAFSSQYDDSGTPYVTGLWKTSKKAKTPWSDVDWSVR</sequence>
<feature type="transmembrane region" description="Helical" evidence="2">
    <location>
        <begin position="105"/>
        <end position="123"/>
    </location>
</feature>
<dbReference type="Gene3D" id="3.40.50.300">
    <property type="entry name" value="P-loop containing nucleotide triphosphate hydrolases"/>
    <property type="match status" value="1"/>
</dbReference>
<feature type="compositionally biased region" description="Basic residues" evidence="1">
    <location>
        <begin position="1"/>
        <end position="12"/>
    </location>
</feature>
<accession>A0A0F9VZD0</accession>
<proteinExistence type="predicted"/>
<dbReference type="EMBL" id="LAZR01000388">
    <property type="protein sequence ID" value="KKN71158.1"/>
    <property type="molecule type" value="Genomic_DNA"/>
</dbReference>
<dbReference type="Gene3D" id="3.30.420.240">
    <property type="match status" value="1"/>
</dbReference>
<organism evidence="3">
    <name type="scientific">marine sediment metagenome</name>
    <dbReference type="NCBI Taxonomy" id="412755"/>
    <lineage>
        <taxon>unclassified sequences</taxon>
        <taxon>metagenomes</taxon>
        <taxon>ecological metagenomes</taxon>
    </lineage>
</organism>
<name>A0A0F9VZD0_9ZZZZ</name>
<keyword evidence="2" id="KW-1133">Transmembrane helix</keyword>
<dbReference type="AlphaFoldDB" id="A0A0F9VZD0"/>
<protein>
    <submittedName>
        <fullName evidence="3">Uncharacterized protein</fullName>
    </submittedName>
</protein>
<keyword evidence="2" id="KW-0472">Membrane</keyword>
<comment type="caution">
    <text evidence="3">The sequence shown here is derived from an EMBL/GenBank/DDBJ whole genome shotgun (WGS) entry which is preliminary data.</text>
</comment>
<keyword evidence="2" id="KW-0812">Transmembrane</keyword>
<dbReference type="InterPro" id="IPR027417">
    <property type="entry name" value="P-loop_NTPase"/>
</dbReference>
<reference evidence="3" key="1">
    <citation type="journal article" date="2015" name="Nature">
        <title>Complex archaea that bridge the gap between prokaryotes and eukaryotes.</title>
        <authorList>
            <person name="Spang A."/>
            <person name="Saw J.H."/>
            <person name="Jorgensen S.L."/>
            <person name="Zaremba-Niedzwiedzka K."/>
            <person name="Martijn J."/>
            <person name="Lind A.E."/>
            <person name="van Eijk R."/>
            <person name="Schleper C."/>
            <person name="Guy L."/>
            <person name="Ettema T.J."/>
        </authorList>
    </citation>
    <scope>NUCLEOTIDE SEQUENCE</scope>
</reference>
<feature type="region of interest" description="Disordered" evidence="1">
    <location>
        <begin position="1"/>
        <end position="27"/>
    </location>
</feature>
<dbReference type="Pfam" id="PF03237">
    <property type="entry name" value="Terminase_6N"/>
    <property type="match status" value="1"/>
</dbReference>
<evidence type="ECO:0000256" key="1">
    <source>
        <dbReference type="SAM" id="MobiDB-lite"/>
    </source>
</evidence>
<gene>
    <name evidence="3" type="ORF">LCGC14_0423210</name>
</gene>
<evidence type="ECO:0000256" key="2">
    <source>
        <dbReference type="SAM" id="Phobius"/>
    </source>
</evidence>